<dbReference type="Pfam" id="PF00440">
    <property type="entry name" value="TetR_N"/>
    <property type="match status" value="1"/>
</dbReference>
<accession>A0A0B6AGP7</accession>
<dbReference type="EMBL" id="CP009920">
    <property type="protein sequence ID" value="AJI20222.1"/>
    <property type="molecule type" value="Genomic_DNA"/>
</dbReference>
<evidence type="ECO:0000256" key="3">
    <source>
        <dbReference type="ARBA" id="ARBA00023163"/>
    </source>
</evidence>
<evidence type="ECO:0000256" key="2">
    <source>
        <dbReference type="ARBA" id="ARBA00023125"/>
    </source>
</evidence>
<dbReference type="InterPro" id="IPR001647">
    <property type="entry name" value="HTH_TetR"/>
</dbReference>
<gene>
    <name evidence="4" type="ORF">BG04_106</name>
</gene>
<dbReference type="Pfam" id="PF17937">
    <property type="entry name" value="TetR_C_28"/>
    <property type="match status" value="1"/>
</dbReference>
<organism evidence="4 5">
    <name type="scientific">Priestia megaterium (strain ATCC 14581 / DSM 32 / CCUG 1817 / JCM 2506 / NBRC 15308 / NCIMB 9376 / NCTC 10342 / NRRL B-14308 / VKM B-512 / Ford 19)</name>
    <name type="common">Bacillus megaterium</name>
    <dbReference type="NCBI Taxonomy" id="1348623"/>
    <lineage>
        <taxon>Bacteria</taxon>
        <taxon>Bacillati</taxon>
        <taxon>Bacillota</taxon>
        <taxon>Bacilli</taxon>
        <taxon>Bacillales</taxon>
        <taxon>Bacillaceae</taxon>
        <taxon>Priestia</taxon>
    </lineage>
</organism>
<dbReference type="GO" id="GO:0003677">
    <property type="term" value="F:DNA binding"/>
    <property type="evidence" value="ECO:0007669"/>
    <property type="project" value="UniProtKB-UniRule"/>
</dbReference>
<dbReference type="AlphaFoldDB" id="A0A0B6AGP7"/>
<proteinExistence type="predicted"/>
<dbReference type="InterPro" id="IPR009057">
    <property type="entry name" value="Homeodomain-like_sf"/>
</dbReference>
<dbReference type="PRINTS" id="PR00455">
    <property type="entry name" value="HTHTETR"/>
</dbReference>
<reference evidence="4 5" key="1">
    <citation type="journal article" date="2015" name="Genome Announc.">
        <title>Complete genome sequences for 35 biothreat assay-relevant bacillus species.</title>
        <authorList>
            <person name="Johnson S.L."/>
            <person name="Daligault H.E."/>
            <person name="Davenport K.W."/>
            <person name="Jaissle J."/>
            <person name="Frey K.G."/>
            <person name="Ladner J.T."/>
            <person name="Broomall S.M."/>
            <person name="Bishop-Lilly K.A."/>
            <person name="Bruce D.C."/>
            <person name="Gibbons H.S."/>
            <person name="Coyne S.R."/>
            <person name="Lo C.C."/>
            <person name="Meincke L."/>
            <person name="Munk A.C."/>
            <person name="Koroleva G.I."/>
            <person name="Rosenzweig C.N."/>
            <person name="Palacios G.F."/>
            <person name="Redden C.L."/>
            <person name="Minogue T.D."/>
            <person name="Chain P.S."/>
        </authorList>
    </citation>
    <scope>NUCLEOTIDE SEQUENCE [LARGE SCALE GENOMIC DNA]</scope>
    <source>
        <strain evidence="5">ATCC 14581 / DSM 32 / JCM 2506 / NBRC 15308 / NCIMB 9376 / NCTC 10342 / NRRL B-14308 / VKM B-512</strain>
    </source>
</reference>
<keyword evidence="1" id="KW-0805">Transcription regulation</keyword>
<dbReference type="SUPFAM" id="SSF48498">
    <property type="entry name" value="Tetracyclin repressor-like, C-terminal domain"/>
    <property type="match status" value="1"/>
</dbReference>
<dbReference type="SUPFAM" id="SSF46689">
    <property type="entry name" value="Homeodomain-like"/>
    <property type="match status" value="1"/>
</dbReference>
<dbReference type="RefSeq" id="WP_034650610.1">
    <property type="nucleotide sequence ID" value="NZ_BCVB01000006.1"/>
</dbReference>
<dbReference type="PANTHER" id="PTHR47506:SF6">
    <property type="entry name" value="HTH-TYPE TRANSCRIPTIONAL REPRESSOR NEMR"/>
    <property type="match status" value="1"/>
</dbReference>
<name>A0A0B6AGP7_PRIM2</name>
<dbReference type="PROSITE" id="PS50977">
    <property type="entry name" value="HTH_TETR_2"/>
    <property type="match status" value="1"/>
</dbReference>
<keyword evidence="3" id="KW-0804">Transcription</keyword>
<protein>
    <submittedName>
        <fullName evidence="4">Bacterial regulatory s, tetR family protein</fullName>
    </submittedName>
</protein>
<dbReference type="GeneID" id="93643628"/>
<evidence type="ECO:0000256" key="1">
    <source>
        <dbReference type="ARBA" id="ARBA00023015"/>
    </source>
</evidence>
<dbReference type="InterPro" id="IPR041479">
    <property type="entry name" value="TetR_CgmR_C"/>
</dbReference>
<evidence type="ECO:0000313" key="5">
    <source>
        <dbReference type="Proteomes" id="UP000031829"/>
    </source>
</evidence>
<sequence length="177" mass="20064">MSTFDDILLAATQVVQRDGVGNLTLEKVAKEAGVSKGGLLYHFSSKDELIKQMLYSVTEKYDDGLNVQVERDNSPGKWSRAYLAETLHDLQREQVMSAGLLAGIATNPELLQHFQKQYEKWQQHIEQDDIDPVLATIVRLAADGLWFSQMFGLAPVNPDMQKQIQQQLRKLTEEGFR</sequence>
<dbReference type="KEGG" id="bmeg:BG04_106"/>
<dbReference type="HOGENOM" id="CLU_091687_2_1_9"/>
<dbReference type="InterPro" id="IPR036271">
    <property type="entry name" value="Tet_transcr_reg_TetR-rel_C_sf"/>
</dbReference>
<dbReference type="Proteomes" id="UP000031829">
    <property type="component" value="Chromosome"/>
</dbReference>
<dbReference type="Gene3D" id="1.10.357.10">
    <property type="entry name" value="Tetracycline Repressor, domain 2"/>
    <property type="match status" value="1"/>
</dbReference>
<evidence type="ECO:0000313" key="4">
    <source>
        <dbReference type="EMBL" id="AJI20222.1"/>
    </source>
</evidence>
<dbReference type="PANTHER" id="PTHR47506">
    <property type="entry name" value="TRANSCRIPTIONAL REGULATORY PROTEIN"/>
    <property type="match status" value="1"/>
</dbReference>
<keyword evidence="2" id="KW-0238">DNA-binding</keyword>